<reference evidence="3" key="1">
    <citation type="journal article" date="2006" name="Proc. Natl. Acad. Sci. U.S.A.">
        <title>Genome analysis of the smallest free-living eukaryote Ostreococcus tauri unveils many unique features.</title>
        <authorList>
            <person name="Derelle E."/>
            <person name="Ferraz C."/>
            <person name="Rombauts S."/>
            <person name="Rouze P."/>
            <person name="Worden A.Z."/>
            <person name="Robbens S."/>
            <person name="Partensky F."/>
            <person name="Degroeve S."/>
            <person name="Echeynie S."/>
            <person name="Cooke R."/>
            <person name="Saeys Y."/>
            <person name="Wuyts J."/>
            <person name="Jabbari K."/>
            <person name="Bowler C."/>
            <person name="Panaud O."/>
            <person name="Piegu B."/>
            <person name="Ball S.G."/>
            <person name="Ral J.-P."/>
            <person name="Bouget F.-Y."/>
            <person name="Piganeau G."/>
            <person name="De Baets B."/>
            <person name="Picard A."/>
            <person name="Delseny M."/>
            <person name="Demaille J."/>
            <person name="Van de Peer Y."/>
            <person name="Moreau H."/>
        </authorList>
    </citation>
    <scope>NUCLEOTIDE SEQUENCE [LARGE SCALE GENOMIC DNA]</scope>
    <source>
        <strain evidence="3">OTTH 0595 / CCAP 157/2 / RCC745</strain>
    </source>
</reference>
<feature type="compositionally biased region" description="Basic and acidic residues" evidence="1">
    <location>
        <begin position="410"/>
        <end position="424"/>
    </location>
</feature>
<dbReference type="PANTHER" id="PTHR15180">
    <property type="entry name" value="GENERAL TRANSCRIPTION FACTOR 3C POLYPEPTIDE 1"/>
    <property type="match status" value="1"/>
</dbReference>
<gene>
    <name evidence="2" type="ORF">OT_ostta15g00340</name>
</gene>
<comment type="caution">
    <text evidence="2">The sequence shown here is derived from an EMBL/GenBank/DDBJ whole genome shotgun (WGS) entry which is preliminary data.</text>
</comment>
<keyword evidence="3" id="KW-1185">Reference proteome</keyword>
<sequence>MPRGAEDVLDVVALRGARGITARALCARVASDEDAGAVVGERHAEPSDDDAGDALAMALACVERGDVEVARLARTSMGDDGDVEGMAGIGAGDARAKRVVEATLDAKRRGVVEWGMDVTFTATRAARARALGIGDEGTWENKLSENARAALEIVGARGRRGATGSEINAANGGKNADHLVKALLGAGLVAIRKTSARETGGSIQNLVYLKRFEPSGKSHDAERGDYYAAFTRILSEAQQGTATSKFVRESLLAEFENSSLFKGLTSTAKTKVFSRVKTDLCRGKFIEPVMSNLGDAVRLLKPYDVMEDELDGEDEDEDDGLDESWWTGRGVRGGIVIEQTLETQVCQRLREAGRALTQEEILRDFDVASRTLEKRFSKMHEEDELFKRVMVQRGKTKTACFVANDTSSEASDKRQGDDGGGRMEIRTKMDPMLVDDASRRHDLVLKELRGKGFLYVNRLGKWLADAEGGMYKRVDKELITALVDSLVDSGNAIVLDMALAYDSSTERQPDRILFHIDYPFDPASAEDAPFVEALKEDIRATDVAVRQSMSKKLASNEVVRIEPMEVTPSLVAPIAALPLNELTDVEMEQVQDFDTRVYRNLNDFHAIGLGYIRAFVVRLECLHMYLVAKVFGAGIEDGTINDEILGDLMPISMYIKLVNSVESKTLTAEDLDEVRAEALRGKLMRDLRRGLRDKMRSVQSMNKLKKRLTELGLAHEAPKYDQSTSQMFYTLKLTKSARFQIKVAKVDDDDSWSRDFDVTTAEGAKEYWSTLEETFKGKPGMDKAQPASSIDYPRLTSTRTWARKYDLGLENCVILTDRLRESWRTLLKLLLVQRNISFDEVDLADESSSKGAALMAKSIECLAENGLPKEDALRAEQLAQDVGIPDQSGLSLVKEIWRNYCYRRICAAVTDGIISSQTGARALNLYARSARFRVTRRLPYRSWALPQGSRSARNPARLEGLTSAVSPPKPASVAKENLDINVSEANEVFDDDDSDGEYNLAAGRRKAFIFGASEDEFLVFCMIRFIALSGTNAFRSEKRDYRASLVYNDQMWRSRYPTVRQRAVVDRWRRLTVGEGDGDEAMSKVRHDAILRIGAEYYERGARARRDNALPHRPSPIPKSEFEVERWDETWDGTGKWSDGVAKQVLQSTRSILREFPISYDLPKREAPRPKLKREEKVRRIRAGRTLTEADDDIILARLAPIAFLRRRAISFQDESGDSDEEDVSDYDDDSDVDEELSTSLKGMRAYEVSASRLEALTCAQHLLDADKPKHVSCVAPNGPQLLALCSALVDQKISMSTTNETVTSALPPAFDSSGDSAGVYFNSPNVALKSLHGVKIEILDSENSAVSDVSGPIDFLQTSNENVKMVEPHCMKVIQGRDRGMNFNDLIGELRSSKIVEAAGARGADAVRRALDNLTAKGSVRVETSENEIMYFCRRTKASTSWAVDDVEIKACARAVLGVVLNHSGASETRLINSLGDSFLVHVISHAVKFLVDEGVLVERVVEKLASVIPPTLGGSTIGDDKNVAERFFFADETSAKTREILTH</sequence>
<dbReference type="RefSeq" id="XP_022841094.1">
    <property type="nucleotide sequence ID" value="XM_022985631.1"/>
</dbReference>
<dbReference type="Proteomes" id="UP000009170">
    <property type="component" value="Unassembled WGS sequence"/>
</dbReference>
<feature type="region of interest" description="Disordered" evidence="1">
    <location>
        <begin position="1215"/>
        <end position="1235"/>
    </location>
</feature>
<dbReference type="GO" id="GO:0000127">
    <property type="term" value="C:transcription factor TFIIIC complex"/>
    <property type="evidence" value="ECO:0007669"/>
    <property type="project" value="InterPro"/>
</dbReference>
<dbReference type="EMBL" id="CAID01000015">
    <property type="protein sequence ID" value="CEG01672.1"/>
    <property type="molecule type" value="Genomic_DNA"/>
</dbReference>
<organism evidence="2 3">
    <name type="scientific">Ostreococcus tauri</name>
    <name type="common">Marine green alga</name>
    <dbReference type="NCBI Taxonomy" id="70448"/>
    <lineage>
        <taxon>Eukaryota</taxon>
        <taxon>Viridiplantae</taxon>
        <taxon>Chlorophyta</taxon>
        <taxon>Mamiellophyceae</taxon>
        <taxon>Mamiellales</taxon>
        <taxon>Bathycoccaceae</taxon>
        <taxon>Ostreococcus</taxon>
    </lineage>
</organism>
<dbReference type="GO" id="GO:0006384">
    <property type="term" value="P:transcription initiation at RNA polymerase III promoter"/>
    <property type="evidence" value="ECO:0007669"/>
    <property type="project" value="InterPro"/>
</dbReference>
<dbReference type="InParanoid" id="A0A096PAK7"/>
<dbReference type="OrthoDB" id="10446755at2759"/>
<evidence type="ECO:0000313" key="2">
    <source>
        <dbReference type="EMBL" id="CEG01672.1"/>
    </source>
</evidence>
<dbReference type="GO" id="GO:0042791">
    <property type="term" value="P:5S class rRNA transcription by RNA polymerase III"/>
    <property type="evidence" value="ECO:0007669"/>
    <property type="project" value="TreeGrafter"/>
</dbReference>
<accession>A0A096PAK7</accession>
<evidence type="ECO:0000256" key="1">
    <source>
        <dbReference type="SAM" id="MobiDB-lite"/>
    </source>
</evidence>
<feature type="region of interest" description="Disordered" evidence="1">
    <location>
        <begin position="405"/>
        <end position="424"/>
    </location>
</feature>
<reference evidence="2 3" key="2">
    <citation type="journal article" date="2014" name="BMC Genomics">
        <title>An improved genome of the model marine alga Ostreococcus tauri unfolds by assessing Illumina de novo assemblies.</title>
        <authorList>
            <person name="Blanc-Mathieu R."/>
            <person name="Verhelst B."/>
            <person name="Derelle E."/>
            <person name="Rombauts S."/>
            <person name="Bouget F.Y."/>
            <person name="Carre I."/>
            <person name="Chateau A."/>
            <person name="Eyre-Walker A."/>
            <person name="Grimsley N."/>
            <person name="Moreau H."/>
            <person name="Piegu B."/>
            <person name="Rivals E."/>
            <person name="Schackwitz W."/>
            <person name="Van de Peer Y."/>
            <person name="Piganeau G."/>
        </authorList>
    </citation>
    <scope>NUCLEOTIDE SEQUENCE [LARGE SCALE GENOMIC DNA]</scope>
    <source>
        <strain evidence="3">OTTH 0595 / CCAP 157/2 / RCC745</strain>
    </source>
</reference>
<proteinExistence type="predicted"/>
<protein>
    <submittedName>
        <fullName evidence="2">Unnamed product</fullName>
    </submittedName>
</protein>
<name>A0A096PAK7_OSTTA</name>
<dbReference type="PANTHER" id="PTHR15180:SF1">
    <property type="entry name" value="GENERAL TRANSCRIPTION FACTOR 3C POLYPEPTIDE 1"/>
    <property type="match status" value="1"/>
</dbReference>
<dbReference type="STRING" id="70448.A0A096PAK7"/>
<dbReference type="GeneID" id="9837937"/>
<dbReference type="InterPro" id="IPR044210">
    <property type="entry name" value="Tfc3-like"/>
</dbReference>
<dbReference type="KEGG" id="ota:OT_ostta15g00340"/>
<dbReference type="GO" id="GO:0003677">
    <property type="term" value="F:DNA binding"/>
    <property type="evidence" value="ECO:0007669"/>
    <property type="project" value="InterPro"/>
</dbReference>
<evidence type="ECO:0000313" key="3">
    <source>
        <dbReference type="Proteomes" id="UP000009170"/>
    </source>
</evidence>